<dbReference type="GO" id="GO:0016787">
    <property type="term" value="F:hydrolase activity"/>
    <property type="evidence" value="ECO:0007669"/>
    <property type="project" value="UniProtKB-KW"/>
</dbReference>
<keyword evidence="1" id="KW-0547">Nucleotide-binding</keyword>
<gene>
    <name evidence="7" type="ORF">TCLT_LOCUS10638</name>
</gene>
<dbReference type="InterPro" id="IPR001650">
    <property type="entry name" value="Helicase_C-like"/>
</dbReference>
<feature type="transmembrane region" description="Helical" evidence="5">
    <location>
        <begin position="25"/>
        <end position="41"/>
    </location>
</feature>
<dbReference type="STRING" id="103827.A0A0N5DBT7"/>
<dbReference type="OrthoDB" id="4310724at2759"/>
<dbReference type="PANTHER" id="PTHR47959:SF1">
    <property type="entry name" value="ATP-DEPENDENT RNA HELICASE DBPA"/>
    <property type="match status" value="1"/>
</dbReference>
<dbReference type="EMBL" id="UYYF01005227">
    <property type="protein sequence ID" value="VDN08347.1"/>
    <property type="molecule type" value="Genomic_DNA"/>
</dbReference>
<dbReference type="PROSITE" id="PS51194">
    <property type="entry name" value="HELICASE_CTER"/>
    <property type="match status" value="1"/>
</dbReference>
<evidence type="ECO:0000313" key="9">
    <source>
        <dbReference type="WBParaSite" id="TCLT_0001065401-mRNA-1"/>
    </source>
</evidence>
<evidence type="ECO:0000313" key="7">
    <source>
        <dbReference type="EMBL" id="VDN08347.1"/>
    </source>
</evidence>
<dbReference type="SUPFAM" id="SSF52540">
    <property type="entry name" value="P-loop containing nucleoside triphosphate hydrolases"/>
    <property type="match status" value="1"/>
</dbReference>
<dbReference type="GO" id="GO:0005524">
    <property type="term" value="F:ATP binding"/>
    <property type="evidence" value="ECO:0007669"/>
    <property type="project" value="UniProtKB-KW"/>
</dbReference>
<evidence type="ECO:0000256" key="2">
    <source>
        <dbReference type="ARBA" id="ARBA00022801"/>
    </source>
</evidence>
<dbReference type="GO" id="GO:0003724">
    <property type="term" value="F:RNA helicase activity"/>
    <property type="evidence" value="ECO:0007669"/>
    <property type="project" value="TreeGrafter"/>
</dbReference>
<dbReference type="PANTHER" id="PTHR47959">
    <property type="entry name" value="ATP-DEPENDENT RNA HELICASE RHLE-RELATED"/>
    <property type="match status" value="1"/>
</dbReference>
<dbReference type="SMART" id="SM00490">
    <property type="entry name" value="HELICc"/>
    <property type="match status" value="1"/>
</dbReference>
<evidence type="ECO:0000256" key="1">
    <source>
        <dbReference type="ARBA" id="ARBA00022741"/>
    </source>
</evidence>
<dbReference type="AlphaFoldDB" id="A0A0N5DBT7"/>
<name>A0A0N5DBT7_THECL</name>
<organism evidence="9">
    <name type="scientific">Thelazia callipaeda</name>
    <name type="common">Oriental eyeworm</name>
    <name type="synonym">Parasitic nematode</name>
    <dbReference type="NCBI Taxonomy" id="103827"/>
    <lineage>
        <taxon>Eukaryota</taxon>
        <taxon>Metazoa</taxon>
        <taxon>Ecdysozoa</taxon>
        <taxon>Nematoda</taxon>
        <taxon>Chromadorea</taxon>
        <taxon>Rhabditida</taxon>
        <taxon>Spirurina</taxon>
        <taxon>Spiruromorpha</taxon>
        <taxon>Thelazioidea</taxon>
        <taxon>Thelaziidae</taxon>
        <taxon>Thelazia</taxon>
    </lineage>
</organism>
<evidence type="ECO:0000256" key="3">
    <source>
        <dbReference type="ARBA" id="ARBA00022806"/>
    </source>
</evidence>
<keyword evidence="5" id="KW-0472">Membrane</keyword>
<dbReference type="WBParaSite" id="TCLT_0001065401-mRNA-1">
    <property type="protein sequence ID" value="TCLT_0001065401-mRNA-1"/>
    <property type="gene ID" value="TCLT_0001065401"/>
</dbReference>
<keyword evidence="5" id="KW-0812">Transmembrane</keyword>
<evidence type="ECO:0000259" key="6">
    <source>
        <dbReference type="PROSITE" id="PS51194"/>
    </source>
</evidence>
<dbReference type="GO" id="GO:0005829">
    <property type="term" value="C:cytosol"/>
    <property type="evidence" value="ECO:0007669"/>
    <property type="project" value="TreeGrafter"/>
</dbReference>
<feature type="transmembrane region" description="Helical" evidence="5">
    <location>
        <begin position="130"/>
        <end position="151"/>
    </location>
</feature>
<reference evidence="7 8" key="2">
    <citation type="submission" date="2018-11" db="EMBL/GenBank/DDBJ databases">
        <authorList>
            <consortium name="Pathogen Informatics"/>
        </authorList>
    </citation>
    <scope>NUCLEOTIDE SEQUENCE [LARGE SCALE GENOMIC DNA]</scope>
</reference>
<evidence type="ECO:0000256" key="5">
    <source>
        <dbReference type="SAM" id="Phobius"/>
    </source>
</evidence>
<feature type="domain" description="Helicase C-terminal" evidence="6">
    <location>
        <begin position="1"/>
        <end position="144"/>
    </location>
</feature>
<keyword evidence="2" id="KW-0378">Hydrolase</keyword>
<proteinExistence type="predicted"/>
<dbReference type="CDD" id="cd18787">
    <property type="entry name" value="SF2_C_DEAD"/>
    <property type="match status" value="1"/>
</dbReference>
<dbReference type="InterPro" id="IPR027417">
    <property type="entry name" value="P-loop_NTPase"/>
</dbReference>
<evidence type="ECO:0000313" key="8">
    <source>
        <dbReference type="Proteomes" id="UP000276776"/>
    </source>
</evidence>
<keyword evidence="8" id="KW-1185">Reference proteome</keyword>
<reference evidence="9" key="1">
    <citation type="submission" date="2017-02" db="UniProtKB">
        <authorList>
            <consortium name="WormBaseParasite"/>
        </authorList>
    </citation>
    <scope>IDENTIFICATION</scope>
</reference>
<sequence>MYKPPPLMLHARMLQKKRLGNLEKFARMFFIVFTLFVYFASKLSRRNKFLEEENSVLLATDVAARGLDIQQIEHVIHYQLPRTAELYIHRCGRTARATKEGLAILLIDPQDVYYYHRICRNLDRGYKLSIILQIIIQILMRSLVISFLKAFHVAEALFI</sequence>
<keyword evidence="4" id="KW-0067">ATP-binding</keyword>
<keyword evidence="5" id="KW-1133">Transmembrane helix</keyword>
<accession>A0A0N5DBT7</accession>
<dbReference type="Proteomes" id="UP000276776">
    <property type="component" value="Unassembled WGS sequence"/>
</dbReference>
<keyword evidence="3" id="KW-0347">Helicase</keyword>
<evidence type="ECO:0000256" key="4">
    <source>
        <dbReference type="ARBA" id="ARBA00022840"/>
    </source>
</evidence>
<dbReference type="Pfam" id="PF00271">
    <property type="entry name" value="Helicase_C"/>
    <property type="match status" value="1"/>
</dbReference>
<dbReference type="InterPro" id="IPR050079">
    <property type="entry name" value="DEAD_box_RNA_helicase"/>
</dbReference>
<protein>
    <submittedName>
        <fullName evidence="9">Helicase C-terminal domain-containing protein</fullName>
    </submittedName>
</protein>
<dbReference type="Gene3D" id="3.40.50.300">
    <property type="entry name" value="P-loop containing nucleotide triphosphate hydrolases"/>
    <property type="match status" value="1"/>
</dbReference>